<sequence>MRRRTLLGATAALGAASVSVGLEAGPAAAAPADQLPSRADVLAVMQRVNDHWIGANANPGDNLWARATYFCGNMAHYRLTRTSRYLNYAVAWAEQNNYALAGGAATRSADNHCAGQTYLDLYEELGGPAKIAMLEDSLTRMVNSTKRDDWWWVDALHMAMPPFARLGALRNDTSYWLAMYQLYHSTKRLQLDQQNRVTGLYSESTPLWYRDNAYAIDGPQQFSPSGRPVFWSRGNGWALAAHAKVLKAVPLSNKRGPEYASTLQSVANALLPVQRADGFWNVNLADPAHFGGPETTGTAFFAFGIAYGITAGLLDRTTYLPVVARAWNGMVATAVQNDGFLGYCQGVGAGPAAVNPNQTADYGVGAFLMAGAEIANLTT</sequence>
<reference evidence="4" key="1">
    <citation type="journal article" date="2019" name="Int. J. Syst. Evol. Microbiol.">
        <title>The Global Catalogue of Microorganisms (GCM) 10K type strain sequencing project: providing services to taxonomists for standard genome sequencing and annotation.</title>
        <authorList>
            <consortium name="The Broad Institute Genomics Platform"/>
            <consortium name="The Broad Institute Genome Sequencing Center for Infectious Disease"/>
            <person name="Wu L."/>
            <person name="Ma J."/>
        </authorList>
    </citation>
    <scope>NUCLEOTIDE SEQUENCE [LARGE SCALE GENOMIC DNA]</scope>
    <source>
        <strain evidence="4">JCM 17441</strain>
    </source>
</reference>
<proteinExistence type="predicted"/>
<dbReference type="PROSITE" id="PS51318">
    <property type="entry name" value="TAT"/>
    <property type="match status" value="1"/>
</dbReference>
<dbReference type="InterPro" id="IPR006311">
    <property type="entry name" value="TAT_signal"/>
</dbReference>
<evidence type="ECO:0000313" key="3">
    <source>
        <dbReference type="EMBL" id="GAA4243129.1"/>
    </source>
</evidence>
<evidence type="ECO:0000256" key="1">
    <source>
        <dbReference type="ARBA" id="ARBA00022801"/>
    </source>
</evidence>
<evidence type="ECO:0000256" key="2">
    <source>
        <dbReference type="SAM" id="SignalP"/>
    </source>
</evidence>
<dbReference type="GO" id="GO:0016787">
    <property type="term" value="F:hydrolase activity"/>
    <property type="evidence" value="ECO:0007669"/>
    <property type="project" value="UniProtKB-KW"/>
</dbReference>
<dbReference type="PANTHER" id="PTHR33886:SF8">
    <property type="entry name" value="UNSATURATED RHAMNOGALACTURONAN HYDROLASE (EUROFUNG)"/>
    <property type="match status" value="1"/>
</dbReference>
<organism evidence="3 4">
    <name type="scientific">Dactylosporangium darangshiense</name>
    <dbReference type="NCBI Taxonomy" id="579108"/>
    <lineage>
        <taxon>Bacteria</taxon>
        <taxon>Bacillati</taxon>
        <taxon>Actinomycetota</taxon>
        <taxon>Actinomycetes</taxon>
        <taxon>Micromonosporales</taxon>
        <taxon>Micromonosporaceae</taxon>
        <taxon>Dactylosporangium</taxon>
    </lineage>
</organism>
<dbReference type="InterPro" id="IPR010905">
    <property type="entry name" value="Glyco_hydro_88"/>
</dbReference>
<dbReference type="InterPro" id="IPR008928">
    <property type="entry name" value="6-hairpin_glycosidase_sf"/>
</dbReference>
<comment type="caution">
    <text evidence="3">The sequence shown here is derived from an EMBL/GenBank/DDBJ whole genome shotgun (WGS) entry which is preliminary data.</text>
</comment>
<feature type="chain" id="PRO_5046453622" evidence="2">
    <location>
        <begin position="25"/>
        <end position="379"/>
    </location>
</feature>
<keyword evidence="1 3" id="KW-0378">Hydrolase</keyword>
<accession>A0ABP8CTF6</accession>
<dbReference type="Proteomes" id="UP001500620">
    <property type="component" value="Unassembled WGS sequence"/>
</dbReference>
<evidence type="ECO:0000313" key="4">
    <source>
        <dbReference type="Proteomes" id="UP001500620"/>
    </source>
</evidence>
<dbReference type="EMBL" id="BAABAT010000001">
    <property type="protein sequence ID" value="GAA4243129.1"/>
    <property type="molecule type" value="Genomic_DNA"/>
</dbReference>
<protein>
    <submittedName>
        <fullName evidence="3">Glycoside hydrolase family 88 protein</fullName>
    </submittedName>
</protein>
<dbReference type="InterPro" id="IPR012341">
    <property type="entry name" value="6hp_glycosidase-like_sf"/>
</dbReference>
<name>A0ABP8CTF6_9ACTN</name>
<gene>
    <name evidence="3" type="ORF">GCM10022255_000890</name>
</gene>
<keyword evidence="4" id="KW-1185">Reference proteome</keyword>
<dbReference type="SUPFAM" id="SSF48208">
    <property type="entry name" value="Six-hairpin glycosidases"/>
    <property type="match status" value="1"/>
</dbReference>
<dbReference type="PANTHER" id="PTHR33886">
    <property type="entry name" value="UNSATURATED RHAMNOGALACTURONAN HYDROLASE (EUROFUNG)"/>
    <property type="match status" value="1"/>
</dbReference>
<dbReference type="Pfam" id="PF07470">
    <property type="entry name" value="Glyco_hydro_88"/>
    <property type="match status" value="1"/>
</dbReference>
<dbReference type="InterPro" id="IPR052043">
    <property type="entry name" value="PolySaccharide_Degr_Enz"/>
</dbReference>
<dbReference type="RefSeq" id="WP_345119947.1">
    <property type="nucleotide sequence ID" value="NZ_BAABAT010000001.1"/>
</dbReference>
<keyword evidence="2" id="KW-0732">Signal</keyword>
<feature type="signal peptide" evidence="2">
    <location>
        <begin position="1"/>
        <end position="24"/>
    </location>
</feature>
<dbReference type="Gene3D" id="1.50.10.10">
    <property type="match status" value="1"/>
</dbReference>